<dbReference type="InterPro" id="IPR058647">
    <property type="entry name" value="BSH_CzcB-like"/>
</dbReference>
<dbReference type="RefSeq" id="WP_136494643.1">
    <property type="nucleotide sequence ID" value="NZ_CP046052.1"/>
</dbReference>
<dbReference type="InterPro" id="IPR051909">
    <property type="entry name" value="MFP_Cation_Efflux"/>
</dbReference>
<keyword evidence="7" id="KW-1185">Reference proteome</keyword>
<dbReference type="EMBL" id="CP046052">
    <property type="protein sequence ID" value="QGM44336.1"/>
    <property type="molecule type" value="Genomic_DNA"/>
</dbReference>
<sequence length="422" mass="45071">MDSLHGGYTRSDERRTGPLASWSRKLLIPAAIAASLLAGSWFPQISAPLRSLFSSRAVAPSAQDAEKQVEGHIKLSPEQISAAGVETARVAGGALTKRMTVPALVSSDPDRVGRVAAKVAGTVAELRKKLGDMVQKDEVVAILDSREVADAKSEYLAALVNYNLQNELFQREKGLFEKKITAEQLFLRARTTFSEAKLRLDVARQKLAALDLSENEIATLPRQPVAELRRKEIRAPVAGAVVERRVNLGQPVGGEGQEKELFRLADLSVVEAELSVGQADLANIKENQPVRIVTADGAGHDGLVTYSPRVLDQGTQSGSVLASFDNADGVLRPGAMLTAKIDLAKARVRMAVPRAAIQTIDGEPSVFIRVPDGFVRRKVDLGASDDESTEIISGIEPGETIAVGGTFALKAELGKSSIDTGD</sequence>
<dbReference type="GO" id="GO:0022857">
    <property type="term" value="F:transmembrane transporter activity"/>
    <property type="evidence" value="ECO:0007669"/>
    <property type="project" value="InterPro"/>
</dbReference>
<dbReference type="InterPro" id="IPR058648">
    <property type="entry name" value="HH_CzcB-like"/>
</dbReference>
<dbReference type="Gene3D" id="2.40.30.170">
    <property type="match status" value="1"/>
</dbReference>
<evidence type="ECO:0000313" key="7">
    <source>
        <dbReference type="Proteomes" id="UP000309061"/>
    </source>
</evidence>
<dbReference type="InterPro" id="IPR058649">
    <property type="entry name" value="CzcB_C"/>
</dbReference>
<dbReference type="NCBIfam" id="TIGR01730">
    <property type="entry name" value="RND_mfp"/>
    <property type="match status" value="1"/>
</dbReference>
<dbReference type="InterPro" id="IPR006143">
    <property type="entry name" value="RND_pump_MFP"/>
</dbReference>
<proteinExistence type="inferred from homology"/>
<keyword evidence="2" id="KW-0813">Transport</keyword>
<dbReference type="GO" id="GO:0030288">
    <property type="term" value="C:outer membrane-bounded periplasmic space"/>
    <property type="evidence" value="ECO:0007669"/>
    <property type="project" value="TreeGrafter"/>
</dbReference>
<feature type="domain" description="CzcB-like alpha-helical hairpin" evidence="3">
    <location>
        <begin position="150"/>
        <end position="209"/>
    </location>
</feature>
<dbReference type="PANTHER" id="PTHR30097">
    <property type="entry name" value="CATION EFFLUX SYSTEM PROTEIN CUSB"/>
    <property type="match status" value="1"/>
</dbReference>
<dbReference type="KEGG" id="mhey:H2LOC_000705"/>
<accession>A0A6B8K8J5</accession>
<feature type="domain" description="CzcB-like C-terminal circularly permuted SH3-like" evidence="5">
    <location>
        <begin position="351"/>
        <end position="410"/>
    </location>
</feature>
<dbReference type="GO" id="GO:0016020">
    <property type="term" value="C:membrane"/>
    <property type="evidence" value="ECO:0007669"/>
    <property type="project" value="InterPro"/>
</dbReference>
<evidence type="ECO:0000259" key="5">
    <source>
        <dbReference type="Pfam" id="PF25975"/>
    </source>
</evidence>
<evidence type="ECO:0000256" key="2">
    <source>
        <dbReference type="ARBA" id="ARBA00022448"/>
    </source>
</evidence>
<evidence type="ECO:0000256" key="1">
    <source>
        <dbReference type="ARBA" id="ARBA00009477"/>
    </source>
</evidence>
<dbReference type="GO" id="GO:0060003">
    <property type="term" value="P:copper ion export"/>
    <property type="evidence" value="ECO:0007669"/>
    <property type="project" value="TreeGrafter"/>
</dbReference>
<dbReference type="Gene3D" id="2.40.50.100">
    <property type="match status" value="1"/>
</dbReference>
<dbReference type="AlphaFoldDB" id="A0A6B8K8J5"/>
<dbReference type="Pfam" id="PF25973">
    <property type="entry name" value="BSH_CzcB"/>
    <property type="match status" value="1"/>
</dbReference>
<dbReference type="SUPFAM" id="SSF111369">
    <property type="entry name" value="HlyD-like secretion proteins"/>
    <property type="match status" value="1"/>
</dbReference>
<dbReference type="FunFam" id="2.40.420.20:FF:000006">
    <property type="entry name" value="RND family efflux transporter MFP subunit"/>
    <property type="match status" value="1"/>
</dbReference>
<dbReference type="Pfam" id="PF25975">
    <property type="entry name" value="CzcB_C"/>
    <property type="match status" value="1"/>
</dbReference>
<dbReference type="Pfam" id="PF25893">
    <property type="entry name" value="HH_CzcB"/>
    <property type="match status" value="1"/>
</dbReference>
<comment type="similarity">
    <text evidence="1">Belongs to the membrane fusion protein (MFP) (TC 8.A.1) family.</text>
</comment>
<evidence type="ECO:0000259" key="3">
    <source>
        <dbReference type="Pfam" id="PF25893"/>
    </source>
</evidence>
<evidence type="ECO:0000259" key="4">
    <source>
        <dbReference type="Pfam" id="PF25973"/>
    </source>
</evidence>
<dbReference type="Gene3D" id="2.40.420.20">
    <property type="match status" value="1"/>
</dbReference>
<dbReference type="GO" id="GO:0015679">
    <property type="term" value="P:plasma membrane copper ion transport"/>
    <property type="evidence" value="ECO:0007669"/>
    <property type="project" value="TreeGrafter"/>
</dbReference>
<gene>
    <name evidence="6" type="ORF">H2LOC_000705</name>
</gene>
<name>A0A6B8K8J5_9HYPH</name>
<dbReference type="OrthoDB" id="9774837at2"/>
<dbReference type="PANTHER" id="PTHR30097:SF4">
    <property type="entry name" value="SLR6042 PROTEIN"/>
    <property type="match status" value="1"/>
</dbReference>
<dbReference type="Proteomes" id="UP000309061">
    <property type="component" value="Chromosome"/>
</dbReference>
<protein>
    <submittedName>
        <fullName evidence="6">Efflux RND transporter periplasmic adaptor subunit</fullName>
    </submittedName>
</protein>
<dbReference type="GO" id="GO:0046914">
    <property type="term" value="F:transition metal ion binding"/>
    <property type="evidence" value="ECO:0007669"/>
    <property type="project" value="TreeGrafter"/>
</dbReference>
<feature type="domain" description="CzcB-like barrel-sandwich hybrid" evidence="4">
    <location>
        <begin position="113"/>
        <end position="266"/>
    </location>
</feature>
<reference evidence="6 7" key="1">
    <citation type="submission" date="2019-11" db="EMBL/GenBank/DDBJ databases">
        <title>The genome sequence of Methylocystis heyeri.</title>
        <authorList>
            <person name="Oshkin I.Y."/>
            <person name="Miroshnikov K."/>
            <person name="Dedysh S.N."/>
        </authorList>
    </citation>
    <scope>NUCLEOTIDE SEQUENCE [LARGE SCALE GENOMIC DNA]</scope>
    <source>
        <strain evidence="6 7">H2</strain>
    </source>
</reference>
<evidence type="ECO:0000313" key="6">
    <source>
        <dbReference type="EMBL" id="QGM44336.1"/>
    </source>
</evidence>
<organism evidence="6 7">
    <name type="scientific">Methylocystis heyeri</name>
    <dbReference type="NCBI Taxonomy" id="391905"/>
    <lineage>
        <taxon>Bacteria</taxon>
        <taxon>Pseudomonadati</taxon>
        <taxon>Pseudomonadota</taxon>
        <taxon>Alphaproteobacteria</taxon>
        <taxon>Hyphomicrobiales</taxon>
        <taxon>Methylocystaceae</taxon>
        <taxon>Methylocystis</taxon>
    </lineage>
</organism>